<dbReference type="Proteomes" id="UP001196870">
    <property type="component" value="Unassembled WGS sequence"/>
</dbReference>
<evidence type="ECO:0000259" key="1">
    <source>
        <dbReference type="Pfam" id="PF00534"/>
    </source>
</evidence>
<proteinExistence type="predicted"/>
<dbReference type="RefSeq" id="WP_211850245.1">
    <property type="nucleotide sequence ID" value="NZ_JAAGBB010000001.1"/>
</dbReference>
<dbReference type="EMBL" id="JAAGBB010000001">
    <property type="protein sequence ID" value="MBR0662753.1"/>
    <property type="molecule type" value="Genomic_DNA"/>
</dbReference>
<organism evidence="2 3">
    <name type="scientific">Plastoroseomonas hellenica</name>
    <dbReference type="NCBI Taxonomy" id="2687306"/>
    <lineage>
        <taxon>Bacteria</taxon>
        <taxon>Pseudomonadati</taxon>
        <taxon>Pseudomonadota</taxon>
        <taxon>Alphaproteobacteria</taxon>
        <taxon>Acetobacterales</taxon>
        <taxon>Acetobacteraceae</taxon>
        <taxon>Plastoroseomonas</taxon>
    </lineage>
</organism>
<gene>
    <name evidence="2" type="ORF">GXW71_00155</name>
</gene>
<accession>A0ABS5ER72</accession>
<feature type="domain" description="Glycosyl transferase family 1" evidence="1">
    <location>
        <begin position="194"/>
        <end position="302"/>
    </location>
</feature>
<dbReference type="PANTHER" id="PTHR46656">
    <property type="entry name" value="PUTATIVE-RELATED"/>
    <property type="match status" value="1"/>
</dbReference>
<reference evidence="3" key="1">
    <citation type="journal article" date="2021" name="Syst. Appl. Microbiol.">
        <title>Roseomonas hellenica sp. nov., isolated from roots of wild-growing Alkanna tinctoria.</title>
        <authorList>
            <person name="Rat A."/>
            <person name="Naranjo H.D."/>
            <person name="Lebbe L."/>
            <person name="Cnockaert M."/>
            <person name="Krigas N."/>
            <person name="Grigoriadou K."/>
            <person name="Maloupa E."/>
            <person name="Willems A."/>
        </authorList>
    </citation>
    <scope>NUCLEOTIDE SEQUENCE [LARGE SCALE GENOMIC DNA]</scope>
    <source>
        <strain evidence="3">LMG 31523</strain>
    </source>
</reference>
<dbReference type="Pfam" id="PF00534">
    <property type="entry name" value="Glycos_transf_1"/>
    <property type="match status" value="1"/>
</dbReference>
<comment type="caution">
    <text evidence="2">The sequence shown here is derived from an EMBL/GenBank/DDBJ whole genome shotgun (WGS) entry which is preliminary data.</text>
</comment>
<protein>
    <submittedName>
        <fullName evidence="2">Glycosyltransferase family 4 protein</fullName>
    </submittedName>
</protein>
<dbReference type="Gene3D" id="3.40.50.2000">
    <property type="entry name" value="Glycogen Phosphorylase B"/>
    <property type="match status" value="1"/>
</dbReference>
<dbReference type="SUPFAM" id="SSF53756">
    <property type="entry name" value="UDP-Glycosyltransferase/glycogen phosphorylase"/>
    <property type="match status" value="1"/>
</dbReference>
<dbReference type="CDD" id="cd03801">
    <property type="entry name" value="GT4_PimA-like"/>
    <property type="match status" value="1"/>
</dbReference>
<sequence length="369" mass="39634">MSGRLRPVAAAAWLEASRQWARLRLGRRLPRRDLSHLAIVGALRRHNGIAQGALLQHAALARSGHPTQLVDATAALRNPFARVPHGAASAYVFHCGGPQTANLLLGAMPGAAHAWRIGYWAWELPDPPQDWRRFEGLVSEIWTPSRFAAESLGKLFRTPIRVMPHIMQAQLARHRDPAQPFTVLVMADSRSSFTRKNPAAAIEAFRQAFGNAPSARLVVKLNGGRAAVEALSATLRDLPNLRIVTDFLDEAAMAALYRSADVLLSLHRAEGFGLPMLEAMAHGVPVIGTGWSGNTDFMTAANSLLVPFRLVPVEDAAGIYAGSVWAEPDVAAAAEMLRQLAGDAALHARLAGAAHATVSASRFVLPEAA</sequence>
<dbReference type="PANTHER" id="PTHR46656:SF3">
    <property type="entry name" value="PUTATIVE-RELATED"/>
    <property type="match status" value="1"/>
</dbReference>
<evidence type="ECO:0000313" key="3">
    <source>
        <dbReference type="Proteomes" id="UP001196870"/>
    </source>
</evidence>
<name>A0ABS5ER72_9PROT</name>
<keyword evidence="3" id="KW-1185">Reference proteome</keyword>
<evidence type="ECO:0000313" key="2">
    <source>
        <dbReference type="EMBL" id="MBR0662753.1"/>
    </source>
</evidence>
<dbReference type="InterPro" id="IPR001296">
    <property type="entry name" value="Glyco_trans_1"/>
</dbReference>